<evidence type="ECO:0000256" key="8">
    <source>
        <dbReference type="ARBA" id="ARBA00031256"/>
    </source>
</evidence>
<accession>A0A2A9P1I3</accession>
<evidence type="ECO:0000256" key="1">
    <source>
        <dbReference type="ARBA" id="ARBA00004123"/>
    </source>
</evidence>
<evidence type="ECO:0000256" key="2">
    <source>
        <dbReference type="ARBA" id="ARBA00008782"/>
    </source>
</evidence>
<proteinExistence type="inferred from homology"/>
<comment type="subcellular location">
    <subcellularLocation>
        <location evidence="1 9">Nucleus</location>
    </subcellularLocation>
</comment>
<dbReference type="EMBL" id="KZ301969">
    <property type="protein sequence ID" value="PFH54543.1"/>
    <property type="molecule type" value="Genomic_DNA"/>
</dbReference>
<organism evidence="10 11">
    <name type="scientific">Amanita thiersii Skay4041</name>
    <dbReference type="NCBI Taxonomy" id="703135"/>
    <lineage>
        <taxon>Eukaryota</taxon>
        <taxon>Fungi</taxon>
        <taxon>Dikarya</taxon>
        <taxon>Basidiomycota</taxon>
        <taxon>Agaricomycotina</taxon>
        <taxon>Agaricomycetes</taxon>
        <taxon>Agaricomycetidae</taxon>
        <taxon>Agaricales</taxon>
        <taxon>Pluteineae</taxon>
        <taxon>Amanitaceae</taxon>
        <taxon>Amanita</taxon>
    </lineage>
</organism>
<dbReference type="GO" id="GO:0006357">
    <property type="term" value="P:regulation of transcription by RNA polymerase II"/>
    <property type="evidence" value="ECO:0007669"/>
    <property type="project" value="InterPro"/>
</dbReference>
<dbReference type="Pfam" id="PF08689">
    <property type="entry name" value="Med5"/>
    <property type="match status" value="1"/>
</dbReference>
<keyword evidence="11" id="KW-1185">Reference proteome</keyword>
<dbReference type="STRING" id="703135.A0A2A9P1I3"/>
<comment type="similarity">
    <text evidence="2 9">Belongs to the Mediator complex subunit 5 family.</text>
</comment>
<keyword evidence="5 9" id="KW-0010">Activator</keyword>
<evidence type="ECO:0000256" key="3">
    <source>
        <dbReference type="ARBA" id="ARBA00020628"/>
    </source>
</evidence>
<comment type="function">
    <text evidence="9">Component of the Mediator complex, a coactivator involved in the regulated transcription of nearly all RNA polymerase II-dependent genes. Mediator functions as a bridge to convey information from gene-specific regulatory proteins to the basal RNA polymerase II transcription machinery. Mediator is recruited to promoters by direct interactions with regulatory proteins and serves as a scaffold for the assembly of a functional preinitiation complex with RNA polymerase II and the general transcription factors.</text>
</comment>
<dbReference type="GO" id="GO:0016592">
    <property type="term" value="C:mediator complex"/>
    <property type="evidence" value="ECO:0007669"/>
    <property type="project" value="InterPro"/>
</dbReference>
<keyword evidence="6 9" id="KW-0804">Transcription</keyword>
<name>A0A2A9P1I3_9AGAR</name>
<keyword evidence="7 9" id="KW-0539">Nucleus</keyword>
<dbReference type="PANTHER" id="PTHR35784">
    <property type="entry name" value="MEDIATOR OF RNA POLYMERASE II TRANSCRIPTION SUBUNIT 5"/>
    <property type="match status" value="1"/>
</dbReference>
<gene>
    <name evidence="9" type="primary">MED5</name>
    <name evidence="10" type="ORF">AMATHDRAFT_135078</name>
</gene>
<reference evidence="10 11" key="1">
    <citation type="submission" date="2014-02" db="EMBL/GenBank/DDBJ databases">
        <title>Transposable element dynamics among asymbiotic and ectomycorrhizal Amanita fungi.</title>
        <authorList>
            <consortium name="DOE Joint Genome Institute"/>
            <person name="Hess J."/>
            <person name="Skrede I."/>
            <person name="Wolfe B."/>
            <person name="LaButti K."/>
            <person name="Ohm R.A."/>
            <person name="Grigoriev I.V."/>
            <person name="Pringle A."/>
        </authorList>
    </citation>
    <scope>NUCLEOTIDE SEQUENCE [LARGE SCALE GENOMIC DNA]</scope>
    <source>
        <strain evidence="10 11">SKay4041</strain>
    </source>
</reference>
<keyword evidence="4 9" id="KW-0805">Transcription regulation</keyword>
<comment type="subunit">
    <text evidence="9">Component of the Mediator complex.</text>
</comment>
<evidence type="ECO:0000256" key="7">
    <source>
        <dbReference type="ARBA" id="ARBA00023242"/>
    </source>
</evidence>
<evidence type="ECO:0000256" key="6">
    <source>
        <dbReference type="ARBA" id="ARBA00023163"/>
    </source>
</evidence>
<evidence type="ECO:0000313" key="10">
    <source>
        <dbReference type="EMBL" id="PFH54543.1"/>
    </source>
</evidence>
<dbReference type="OrthoDB" id="5549158at2759"/>
<evidence type="ECO:0000256" key="4">
    <source>
        <dbReference type="ARBA" id="ARBA00023015"/>
    </source>
</evidence>
<evidence type="ECO:0000256" key="9">
    <source>
        <dbReference type="RuleBase" id="RU364142"/>
    </source>
</evidence>
<evidence type="ECO:0000313" key="11">
    <source>
        <dbReference type="Proteomes" id="UP000242287"/>
    </source>
</evidence>
<sequence length="935" mass="103054">MTLAELTRNCFQSGVSASKWLSLCKLLISKESSIQSSEEIEQNLSSSIIVLYRSYPGDPDLQRYLQCAVESGMISVSVFTATFLAAARSPELHSTTTLHSLCRIAIDGHYASGSSTIIPLTEPLSKTMNTVQDALALLRTAQSLPMSHSHPLVNSASELLILLLSCVTDMSQIPTRQAVVFLSEANELIQSFRLSPDVRHVLESFILSLSLLFGDDAKAATEAQLMHTLHFSGAFNKGDGLSPTADTDIVTFSLILHHLVTYRAQRFGSGSGSDPVALLVGIYRWTSWSPTTFYTQLFIASFACLSQNPTTATIWKAFIAGRLPRLLVLFQDAIAAQNTKIDWRHAVQAAISAAFLRPDLIVASDLALSRPLGSDPSVSDQSFTRDLLLQLVAIGLIDMTFATEKDPGISKDTIPRLYIEARDSNQTLEVSKYLEAKLLPDAKIVDFQAWMERMWTDILSHSTFAQIILKRFSSLTSTYDIDGLSHLCKVLYTCEPALDIVALHVRISDIVFHALVLLDEYDCETVGDPQTAISHLGDIVLFVQYLIARFRLANEEFSSMNERRVISAGFLKRTDYVHPVSSFSGEELVAYNAWYKALFDSSSEGIEDSILRVTKPKTLLRISATLFLQAVRASSSQKIDSEVLNNGVSYFTGPILNWTLLGVVRALLSDIQRRRFPVTPHLEMLQTLLLSPNCPQLVIRLCAHQVLHLISHNNWLSSEASTFNAELVKRAVMEVIGQKNEVSPSPNTLAAHLDQPRAIIRNALAMARSSKGPAIDVERCLNIIPPSKFLEVLWSEAVEAASVGESESCRRITTFILTMPRCATTPPLLPIFVHLLIPVLITRIDKLPSSEQTTSTELLISIISSTLTAALHLEWAVQTVSSEHRTLLGQTSAAMARRLAADLRGHKSNQVGSAIMQRLAASQTFVANFPVFMAN</sequence>
<dbReference type="InterPro" id="IPR014801">
    <property type="entry name" value="Mediator_Med5_fun"/>
</dbReference>
<dbReference type="GO" id="GO:0003712">
    <property type="term" value="F:transcription coregulator activity"/>
    <property type="evidence" value="ECO:0007669"/>
    <property type="project" value="InterPro"/>
</dbReference>
<dbReference type="AlphaFoldDB" id="A0A2A9P1I3"/>
<dbReference type="PANTHER" id="PTHR35784:SF1">
    <property type="entry name" value="MEDIATOR OF RNA POLYMERASE II TRANSCRIPTION SUBUNIT 5"/>
    <property type="match status" value="1"/>
</dbReference>
<dbReference type="Proteomes" id="UP000242287">
    <property type="component" value="Unassembled WGS sequence"/>
</dbReference>
<evidence type="ECO:0000256" key="5">
    <source>
        <dbReference type="ARBA" id="ARBA00023159"/>
    </source>
</evidence>
<protein>
    <recommendedName>
        <fullName evidence="3 9">Mediator of RNA polymerase II transcription subunit 5</fullName>
    </recommendedName>
    <alternativeName>
        <fullName evidence="8 9">Mediator complex subunit 5</fullName>
    </alternativeName>
</protein>